<dbReference type="AlphaFoldDB" id="A0A336LSG3"/>
<reference evidence="3" key="1">
    <citation type="submission" date="2018-07" db="EMBL/GenBank/DDBJ databases">
        <authorList>
            <person name="Quirk P.G."/>
            <person name="Krulwich T.A."/>
        </authorList>
    </citation>
    <scope>NUCLEOTIDE SEQUENCE</scope>
</reference>
<feature type="compositionally biased region" description="Basic residues" evidence="1">
    <location>
        <begin position="456"/>
        <end position="478"/>
    </location>
</feature>
<dbReference type="EMBL" id="UFQT01000067">
    <property type="protein sequence ID" value="SSX19367.1"/>
    <property type="molecule type" value="Genomic_DNA"/>
</dbReference>
<feature type="region of interest" description="Disordered" evidence="1">
    <location>
        <begin position="785"/>
        <end position="820"/>
    </location>
</feature>
<dbReference type="Pfam" id="PF00004">
    <property type="entry name" value="AAA"/>
    <property type="match status" value="1"/>
</dbReference>
<gene>
    <name evidence="3" type="primary">CSON013488</name>
</gene>
<feature type="compositionally biased region" description="Low complexity" evidence="1">
    <location>
        <begin position="334"/>
        <end position="345"/>
    </location>
</feature>
<dbReference type="GO" id="GO:0005524">
    <property type="term" value="F:ATP binding"/>
    <property type="evidence" value="ECO:0007669"/>
    <property type="project" value="InterPro"/>
</dbReference>
<dbReference type="PROSITE" id="PS50096">
    <property type="entry name" value="IQ"/>
    <property type="match status" value="1"/>
</dbReference>
<feature type="compositionally biased region" description="Basic and acidic residues" evidence="1">
    <location>
        <begin position="790"/>
        <end position="805"/>
    </location>
</feature>
<dbReference type="Gene3D" id="3.40.50.300">
    <property type="entry name" value="P-loop containing nucleotide triphosphate hydrolases"/>
    <property type="match status" value="1"/>
</dbReference>
<dbReference type="SUPFAM" id="SSF52540">
    <property type="entry name" value="P-loop containing nucleoside triphosphate hydrolases"/>
    <property type="match status" value="1"/>
</dbReference>
<dbReference type="GO" id="GO:0016887">
    <property type="term" value="F:ATP hydrolysis activity"/>
    <property type="evidence" value="ECO:0007669"/>
    <property type="project" value="InterPro"/>
</dbReference>
<evidence type="ECO:0000256" key="1">
    <source>
        <dbReference type="SAM" id="MobiDB-lite"/>
    </source>
</evidence>
<name>A0A336LSG3_CULSO</name>
<evidence type="ECO:0000313" key="3">
    <source>
        <dbReference type="EMBL" id="SSX19367.1"/>
    </source>
</evidence>
<dbReference type="PANTHER" id="PTHR14690:SF0">
    <property type="entry name" value="IQ MOTIF CONTAINING WITH AAA DOMAIN 1"/>
    <property type="match status" value="1"/>
</dbReference>
<sequence>MSNQTYNLLWHKTQHDLEKTAVADFDYQTLEPQSDRHSVQITVFEIYAKYVTISNRLEEIYDQMLQPQKRTLIRKLLDSCLGRVVELKHDLVSLDISEFSYNDEILEKLKLTPLDLEIRIPRYFIRERATEINERKKFMDEILKRVGFLDEQQEEEEMTEMDAIRIIQMHERARQGRLRAQFMKEIKFLKEKGKPDSAKDRAETGLMAALRIQKMWRGFATRRQTRQRKMREMILIGMIPQPPLAKQEKPVDEVEIAKQHRYELQEKYQRDYEASLQNVKEEISSKQGAQMQENIADEIRNWFKEYNRRTGKFPEFPAEELGGSRHLLSRQGTESELSRSSALSSKDSKKDKNAKGKDGKPQIKSGDINLEDSIEAKFKPGQSMFLPEMKLGIDEYNEVWKNKDETENFKQTHYEDMVFSDKYSEIENELRKIVDDIMRNELDLLQAALDKDRAAKGKKTKKGAKKARRGGKKGKKKKEKDLTPDRTTESLFEELVMNGIIRKYPEKPLNSYLGDPSYNARTSLNPTPGDIRGVMIQHCILPLGSEQIRQFAPCIKSVLLAGPRGSGKRTLVNAICTEVGAVLFDLSPANIVGKYPGKSGLIMLMHLISKVTRLLQPSVIYFGDAEKPFMKKIPKTDRTDPKRLKKDLPKLIKNISPEDRVILIGTTQFPWEAEQKALQQTYNRFIYLPRPDYGTLSFAWKELLAQYSGVHRQFDTGIMAKISDGYTVGAIVKTIQEVITCKRMLQLRVQPLTHVELINALSSKEPVYKEEEDAFNQWWARTPLGRRRQKANELESETRTVEKETTNGAPSKPKGKGKKK</sequence>
<dbReference type="InterPro" id="IPR003959">
    <property type="entry name" value="ATPase_AAA_core"/>
</dbReference>
<dbReference type="InterPro" id="IPR052267">
    <property type="entry name" value="N-DRC_Component"/>
</dbReference>
<dbReference type="PANTHER" id="PTHR14690">
    <property type="entry name" value="IQ MOTIF CONTAINING WITH AAA DOMAIN 1"/>
    <property type="match status" value="1"/>
</dbReference>
<evidence type="ECO:0000259" key="2">
    <source>
        <dbReference type="Pfam" id="PF00004"/>
    </source>
</evidence>
<dbReference type="VEuPathDB" id="VectorBase:CSON013488"/>
<feature type="compositionally biased region" description="Basic and acidic residues" evidence="1">
    <location>
        <begin position="346"/>
        <end position="361"/>
    </location>
</feature>
<dbReference type="CDD" id="cd23767">
    <property type="entry name" value="IQCD"/>
    <property type="match status" value="1"/>
</dbReference>
<accession>A0A336LSG3</accession>
<organism evidence="3">
    <name type="scientific">Culicoides sonorensis</name>
    <name type="common">Biting midge</name>
    <dbReference type="NCBI Taxonomy" id="179676"/>
    <lineage>
        <taxon>Eukaryota</taxon>
        <taxon>Metazoa</taxon>
        <taxon>Ecdysozoa</taxon>
        <taxon>Arthropoda</taxon>
        <taxon>Hexapoda</taxon>
        <taxon>Insecta</taxon>
        <taxon>Pterygota</taxon>
        <taxon>Neoptera</taxon>
        <taxon>Endopterygota</taxon>
        <taxon>Diptera</taxon>
        <taxon>Nematocera</taxon>
        <taxon>Chironomoidea</taxon>
        <taxon>Ceratopogonidae</taxon>
        <taxon>Ceratopogoninae</taxon>
        <taxon>Culicoides</taxon>
        <taxon>Monoculicoides</taxon>
    </lineage>
</organism>
<protein>
    <submittedName>
        <fullName evidence="3">CSON013488 protein</fullName>
    </submittedName>
</protein>
<dbReference type="InterPro" id="IPR027417">
    <property type="entry name" value="P-loop_NTPase"/>
</dbReference>
<proteinExistence type="predicted"/>
<feature type="domain" description="ATPase AAA-type core" evidence="2">
    <location>
        <begin position="558"/>
        <end position="688"/>
    </location>
</feature>
<dbReference type="OMA" id="MVQLRTH"/>
<feature type="region of interest" description="Disordered" evidence="1">
    <location>
        <begin position="453"/>
        <end position="485"/>
    </location>
</feature>
<feature type="region of interest" description="Disordered" evidence="1">
    <location>
        <begin position="314"/>
        <end position="368"/>
    </location>
</feature>